<dbReference type="EMBL" id="JAUOPB010000008">
    <property type="protein sequence ID" value="MDO6423191.1"/>
    <property type="molecule type" value="Genomic_DNA"/>
</dbReference>
<evidence type="ECO:0000256" key="1">
    <source>
        <dbReference type="ARBA" id="ARBA00044755"/>
    </source>
</evidence>
<sequence>MLGGKNKDNQFATGGTTLLAKSVEITGDIKFGGTLEVEGSVKGNVFAAADSDAQVNVRDKGLVEGEIRAPKIMINGHVTGDVYSDKHLELAAKAVVNGNVHYKVIEMVKGAQVNGSLVHIPEGEVAVPAPKAAPKVAPTPIKAESATNT</sequence>
<evidence type="ECO:0000313" key="3">
    <source>
        <dbReference type="Proteomes" id="UP001169760"/>
    </source>
</evidence>
<gene>
    <name evidence="2" type="ORF">Q4521_11960</name>
</gene>
<dbReference type="PANTHER" id="PTHR35024:SF4">
    <property type="entry name" value="POLYMER-FORMING CYTOSKELETAL PROTEIN"/>
    <property type="match status" value="1"/>
</dbReference>
<organism evidence="2 3">
    <name type="scientific">Saccharophagus degradans</name>
    <dbReference type="NCBI Taxonomy" id="86304"/>
    <lineage>
        <taxon>Bacteria</taxon>
        <taxon>Pseudomonadati</taxon>
        <taxon>Pseudomonadota</taxon>
        <taxon>Gammaproteobacteria</taxon>
        <taxon>Cellvibrionales</taxon>
        <taxon>Cellvibrionaceae</taxon>
        <taxon>Saccharophagus</taxon>
    </lineage>
</organism>
<dbReference type="PANTHER" id="PTHR35024">
    <property type="entry name" value="HYPOTHETICAL CYTOSOLIC PROTEIN"/>
    <property type="match status" value="1"/>
</dbReference>
<accession>A0AAW7X9C3</accession>
<dbReference type="RefSeq" id="WP_011467318.1">
    <property type="nucleotide sequence ID" value="NZ_CP123764.1"/>
</dbReference>
<comment type="caution">
    <text evidence="2">The sequence shown here is derived from an EMBL/GenBank/DDBJ whole genome shotgun (WGS) entry which is preliminary data.</text>
</comment>
<dbReference type="Proteomes" id="UP001169760">
    <property type="component" value="Unassembled WGS sequence"/>
</dbReference>
<protein>
    <submittedName>
        <fullName evidence="2">Polymer-forming cytoskeletal protein</fullName>
    </submittedName>
</protein>
<dbReference type="InterPro" id="IPR007607">
    <property type="entry name" value="BacA/B"/>
</dbReference>
<dbReference type="AlphaFoldDB" id="A0AAW7X9C3"/>
<evidence type="ECO:0000313" key="2">
    <source>
        <dbReference type="EMBL" id="MDO6423191.1"/>
    </source>
</evidence>
<proteinExistence type="inferred from homology"/>
<name>A0AAW7X9C3_9GAMM</name>
<reference evidence="2" key="1">
    <citation type="submission" date="2023-07" db="EMBL/GenBank/DDBJ databases">
        <title>Genome content predicts the carbon catabolic preferences of heterotrophic bacteria.</title>
        <authorList>
            <person name="Gralka M."/>
        </authorList>
    </citation>
    <scope>NUCLEOTIDE SEQUENCE</scope>
    <source>
        <strain evidence="2">I3M17_2</strain>
    </source>
</reference>
<dbReference type="Pfam" id="PF04519">
    <property type="entry name" value="Bactofilin"/>
    <property type="match status" value="1"/>
</dbReference>
<dbReference type="GeneID" id="98612517"/>
<comment type="similarity">
    <text evidence="1">Belongs to the bactofilin family.</text>
</comment>